<dbReference type="FunFam" id="3.30.930.10:FF:000020">
    <property type="entry name" value="Octanoyltransferase"/>
    <property type="match status" value="1"/>
</dbReference>
<evidence type="ECO:0000256" key="10">
    <source>
        <dbReference type="PIRSR" id="PIRSR016262-3"/>
    </source>
</evidence>
<dbReference type="Proteomes" id="UP000294349">
    <property type="component" value="Chromosome"/>
</dbReference>
<dbReference type="InterPro" id="IPR004143">
    <property type="entry name" value="BPL_LPL_catalytic"/>
</dbReference>
<dbReference type="GO" id="GO:0009249">
    <property type="term" value="P:protein lipoylation"/>
    <property type="evidence" value="ECO:0007669"/>
    <property type="project" value="InterPro"/>
</dbReference>
<evidence type="ECO:0000256" key="1">
    <source>
        <dbReference type="ARBA" id="ARBA00004821"/>
    </source>
</evidence>
<sequence>MNIIIRYLNLCNWSDVEKKMHKFTKNRNQNTIDELWFAEHYPVFTYGILEKEYKMPYIQGIPVHYSIRGGKITYHGPGQLIIYLLINLQRKKIKFYKLVQNIEIVIIKLLKDLNISSHTNKNWPGVYVKKKKICSLGFRIIKGCSLHGLSLNVNMDLIPFKYIHPCGNKNIKMTQIKNFNSNITIQKIQNIFIKNFCIFFNYLIINN</sequence>
<keyword evidence="4 6" id="KW-0012">Acyltransferase</keyword>
<comment type="similarity">
    <text evidence="6 7">Belongs to the LipB family.</text>
</comment>
<protein>
    <recommendedName>
        <fullName evidence="6 7">Octanoyltransferase</fullName>
        <ecNumber evidence="6 7">2.3.1.181</ecNumber>
    </recommendedName>
    <alternativeName>
        <fullName evidence="6">Lipoate-protein ligase B</fullName>
    </alternativeName>
    <alternativeName>
        <fullName evidence="6">Lipoyl/octanoyl transferase</fullName>
    </alternativeName>
    <alternativeName>
        <fullName evidence="6">Octanoyl-[acyl-carrier-protein]-protein N-octanoyltransferase</fullName>
    </alternativeName>
</protein>
<comment type="subcellular location">
    <subcellularLocation>
        <location evidence="6">Cytoplasm</location>
    </subcellularLocation>
</comment>
<dbReference type="PANTHER" id="PTHR10993:SF7">
    <property type="entry name" value="LIPOYLTRANSFERASE 2, MITOCHONDRIAL-RELATED"/>
    <property type="match status" value="1"/>
</dbReference>
<dbReference type="CDD" id="cd16444">
    <property type="entry name" value="LipB"/>
    <property type="match status" value="1"/>
</dbReference>
<dbReference type="AlphaFoldDB" id="A0A451DBB7"/>
<evidence type="ECO:0000259" key="11">
    <source>
        <dbReference type="PROSITE" id="PS51733"/>
    </source>
</evidence>
<evidence type="ECO:0000313" key="12">
    <source>
        <dbReference type="EMBL" id="VFP83661.1"/>
    </source>
</evidence>
<proteinExistence type="inferred from homology"/>
<feature type="site" description="Lowers pKa of active site Cys" evidence="6 10">
    <location>
        <position position="132"/>
    </location>
</feature>
<dbReference type="UniPathway" id="UPA00538">
    <property type="reaction ID" value="UER00592"/>
</dbReference>
<dbReference type="RefSeq" id="WP_154061517.1">
    <property type="nucleotide sequence ID" value="NZ_LR217717.1"/>
</dbReference>
<dbReference type="NCBIfam" id="NF010922">
    <property type="entry name" value="PRK14342.1"/>
    <property type="match status" value="1"/>
</dbReference>
<dbReference type="EMBL" id="LR217717">
    <property type="protein sequence ID" value="VFP83661.1"/>
    <property type="molecule type" value="Genomic_DNA"/>
</dbReference>
<dbReference type="HAMAP" id="MF_00013">
    <property type="entry name" value="LipB"/>
    <property type="match status" value="1"/>
</dbReference>
<evidence type="ECO:0000256" key="5">
    <source>
        <dbReference type="ARBA" id="ARBA00024732"/>
    </source>
</evidence>
<evidence type="ECO:0000256" key="2">
    <source>
        <dbReference type="ARBA" id="ARBA00022490"/>
    </source>
</evidence>
<comment type="function">
    <text evidence="5 6 7">Catalyzes the transfer of endogenously produced octanoic acid from octanoyl-acyl-carrier-protein onto the lipoyl domains of lipoate-dependent enzymes. Lipoyl-ACP can also act as a substrate although octanoyl-ACP is likely to be the physiological substrate.</text>
</comment>
<organism evidence="12 13">
    <name type="scientific">Buchnera aphidicola</name>
    <name type="common">Cinara laricifoliae</name>
    <dbReference type="NCBI Taxonomy" id="2518977"/>
    <lineage>
        <taxon>Bacteria</taxon>
        <taxon>Pseudomonadati</taxon>
        <taxon>Pseudomonadota</taxon>
        <taxon>Gammaproteobacteria</taxon>
        <taxon>Enterobacterales</taxon>
        <taxon>Erwiniaceae</taxon>
        <taxon>Buchnera</taxon>
    </lineage>
</organism>
<dbReference type="GO" id="GO:0005737">
    <property type="term" value="C:cytoplasm"/>
    <property type="evidence" value="ECO:0007669"/>
    <property type="project" value="UniProtKB-SubCell"/>
</dbReference>
<accession>A0A451DBB7</accession>
<dbReference type="Gene3D" id="3.30.930.10">
    <property type="entry name" value="Bira Bifunctional Protein, Domain 2"/>
    <property type="match status" value="1"/>
</dbReference>
<keyword evidence="3 6" id="KW-0808">Transferase</keyword>
<evidence type="ECO:0000313" key="13">
    <source>
        <dbReference type="Proteomes" id="UP000294349"/>
    </source>
</evidence>
<dbReference type="OrthoDB" id="9787061at2"/>
<comment type="catalytic activity">
    <reaction evidence="6 7">
        <text>octanoyl-[ACP] + L-lysyl-[protein] = N(6)-octanoyl-L-lysyl-[protein] + holo-[ACP] + H(+)</text>
        <dbReference type="Rhea" id="RHEA:17665"/>
        <dbReference type="Rhea" id="RHEA-COMP:9636"/>
        <dbReference type="Rhea" id="RHEA-COMP:9685"/>
        <dbReference type="Rhea" id="RHEA-COMP:9752"/>
        <dbReference type="Rhea" id="RHEA-COMP:9928"/>
        <dbReference type="ChEBI" id="CHEBI:15378"/>
        <dbReference type="ChEBI" id="CHEBI:29969"/>
        <dbReference type="ChEBI" id="CHEBI:64479"/>
        <dbReference type="ChEBI" id="CHEBI:78463"/>
        <dbReference type="ChEBI" id="CHEBI:78809"/>
        <dbReference type="EC" id="2.3.1.181"/>
    </reaction>
</comment>
<dbReference type="SUPFAM" id="SSF55681">
    <property type="entry name" value="Class II aaRS and biotin synthetases"/>
    <property type="match status" value="1"/>
</dbReference>
<feature type="active site" description="Acyl-thioester intermediate" evidence="6 8">
    <location>
        <position position="166"/>
    </location>
</feature>
<evidence type="ECO:0000256" key="7">
    <source>
        <dbReference type="PIRNR" id="PIRNR016262"/>
    </source>
</evidence>
<dbReference type="InterPro" id="IPR045864">
    <property type="entry name" value="aa-tRNA-synth_II/BPL/LPL"/>
</dbReference>
<feature type="binding site" evidence="6 9">
    <location>
        <begin position="68"/>
        <end position="75"/>
    </location>
    <ligand>
        <name>substrate</name>
    </ligand>
</feature>
<dbReference type="PROSITE" id="PS51733">
    <property type="entry name" value="BPL_LPL_CATALYTIC"/>
    <property type="match status" value="1"/>
</dbReference>
<dbReference type="GO" id="GO:0033819">
    <property type="term" value="F:lipoyl(octanoyl) transferase activity"/>
    <property type="evidence" value="ECO:0007669"/>
    <property type="project" value="UniProtKB-EC"/>
</dbReference>
<name>A0A451DBB7_9GAMM</name>
<evidence type="ECO:0000256" key="9">
    <source>
        <dbReference type="PIRSR" id="PIRSR016262-2"/>
    </source>
</evidence>
<dbReference type="PANTHER" id="PTHR10993">
    <property type="entry name" value="OCTANOYLTRANSFERASE"/>
    <property type="match status" value="1"/>
</dbReference>
<feature type="domain" description="BPL/LPL catalytic" evidence="11">
    <location>
        <begin position="29"/>
        <end position="204"/>
    </location>
</feature>
<keyword evidence="2 6" id="KW-0963">Cytoplasm</keyword>
<gene>
    <name evidence="6 12" type="primary">lipB</name>
    <name evidence="12" type="ORF">BUCILAFE3058_177</name>
</gene>
<comment type="miscellaneous">
    <text evidence="6">In the reaction, the free carboxyl group of octanoic acid is attached via an amide linkage to the epsilon-amino group of a specific lysine residue of lipoyl domains of lipoate-dependent enzymes.</text>
</comment>
<evidence type="ECO:0000256" key="3">
    <source>
        <dbReference type="ARBA" id="ARBA00022679"/>
    </source>
</evidence>
<comment type="pathway">
    <text evidence="1 6 7">Protein modification; protein lipoylation via endogenous pathway; protein N(6)-(lipoyl)lysine from octanoyl-[acyl-carrier-protein]: step 1/2.</text>
</comment>
<evidence type="ECO:0000256" key="8">
    <source>
        <dbReference type="PIRSR" id="PIRSR016262-1"/>
    </source>
</evidence>
<dbReference type="InterPro" id="IPR000544">
    <property type="entry name" value="Octanoyltransferase"/>
</dbReference>
<dbReference type="InterPro" id="IPR020605">
    <property type="entry name" value="Octanoyltransferase_CS"/>
</dbReference>
<feature type="binding site" evidence="6 9">
    <location>
        <begin position="148"/>
        <end position="150"/>
    </location>
    <ligand>
        <name>substrate</name>
    </ligand>
</feature>
<dbReference type="EC" id="2.3.1.181" evidence="6 7"/>
<evidence type="ECO:0000256" key="4">
    <source>
        <dbReference type="ARBA" id="ARBA00023315"/>
    </source>
</evidence>
<reference evidence="12 13" key="1">
    <citation type="submission" date="2019-02" db="EMBL/GenBank/DDBJ databases">
        <authorList>
            <person name="Manzano-Marin A."/>
            <person name="Manzano-Marin A."/>
        </authorList>
    </citation>
    <scope>NUCLEOTIDE SEQUENCE [LARGE SCALE GENOMIC DNA]</scope>
    <source>
        <strain evidence="12 13">BuCilaricifoliae</strain>
    </source>
</reference>
<dbReference type="PROSITE" id="PS01313">
    <property type="entry name" value="LIPB"/>
    <property type="match status" value="1"/>
</dbReference>
<evidence type="ECO:0000256" key="6">
    <source>
        <dbReference type="HAMAP-Rule" id="MF_00013"/>
    </source>
</evidence>
<feature type="binding site" evidence="6 9">
    <location>
        <begin position="135"/>
        <end position="137"/>
    </location>
    <ligand>
        <name>substrate</name>
    </ligand>
</feature>
<dbReference type="NCBIfam" id="TIGR00214">
    <property type="entry name" value="lipB"/>
    <property type="match status" value="1"/>
</dbReference>
<dbReference type="Pfam" id="PF21948">
    <property type="entry name" value="LplA-B_cat"/>
    <property type="match status" value="1"/>
</dbReference>
<dbReference type="PIRSF" id="PIRSF016262">
    <property type="entry name" value="LPLase"/>
    <property type="match status" value="1"/>
</dbReference>